<accession>A0A1A6HNI3</accession>
<comment type="similarity">
    <text evidence="1">Belongs to the filamin family.</text>
</comment>
<keyword evidence="2" id="KW-0677">Repeat</keyword>
<dbReference type="SMART" id="SM00557">
    <property type="entry name" value="IG_FLMN"/>
    <property type="match status" value="1"/>
</dbReference>
<comment type="caution">
    <text evidence="4">The sequence shown here is derived from an EMBL/GenBank/DDBJ whole genome shotgun (WGS) entry which is preliminary data.</text>
</comment>
<dbReference type="STRING" id="56216.A0A1A6HNI3"/>
<evidence type="ECO:0000256" key="1">
    <source>
        <dbReference type="ARBA" id="ARBA00009238"/>
    </source>
</evidence>
<evidence type="ECO:0000256" key="3">
    <source>
        <dbReference type="PROSITE-ProRule" id="PRU00087"/>
    </source>
</evidence>
<proteinExistence type="inferred from homology"/>
<dbReference type="Pfam" id="PF00630">
    <property type="entry name" value="Filamin"/>
    <property type="match status" value="1"/>
</dbReference>
<dbReference type="InterPro" id="IPR001298">
    <property type="entry name" value="Filamin/ABP280_rpt"/>
</dbReference>
<dbReference type="InterPro" id="IPR017868">
    <property type="entry name" value="Filamin/ABP280_repeat-like"/>
</dbReference>
<dbReference type="Gene3D" id="2.60.40.10">
    <property type="entry name" value="Immunoglobulins"/>
    <property type="match status" value="1"/>
</dbReference>
<organism evidence="4 5">
    <name type="scientific">Neotoma lepida</name>
    <name type="common">Desert woodrat</name>
    <dbReference type="NCBI Taxonomy" id="56216"/>
    <lineage>
        <taxon>Eukaryota</taxon>
        <taxon>Metazoa</taxon>
        <taxon>Chordata</taxon>
        <taxon>Craniata</taxon>
        <taxon>Vertebrata</taxon>
        <taxon>Euteleostomi</taxon>
        <taxon>Mammalia</taxon>
        <taxon>Eutheria</taxon>
        <taxon>Euarchontoglires</taxon>
        <taxon>Glires</taxon>
        <taxon>Rodentia</taxon>
        <taxon>Myomorpha</taxon>
        <taxon>Muroidea</taxon>
        <taxon>Cricetidae</taxon>
        <taxon>Neotominae</taxon>
        <taxon>Neotoma</taxon>
    </lineage>
</organism>
<dbReference type="GO" id="GO:0030036">
    <property type="term" value="P:actin cytoskeleton organization"/>
    <property type="evidence" value="ECO:0007669"/>
    <property type="project" value="InterPro"/>
</dbReference>
<dbReference type="SUPFAM" id="SSF81296">
    <property type="entry name" value="E set domains"/>
    <property type="match status" value="1"/>
</dbReference>
<dbReference type="InterPro" id="IPR044801">
    <property type="entry name" value="Filamin"/>
</dbReference>
<evidence type="ECO:0000256" key="2">
    <source>
        <dbReference type="ARBA" id="ARBA00022737"/>
    </source>
</evidence>
<evidence type="ECO:0000313" key="4">
    <source>
        <dbReference type="EMBL" id="OBS79287.1"/>
    </source>
</evidence>
<dbReference type="InterPro" id="IPR013783">
    <property type="entry name" value="Ig-like_fold"/>
</dbReference>
<dbReference type="PANTHER" id="PTHR38537">
    <property type="entry name" value="JITTERBUG, ISOFORM N"/>
    <property type="match status" value="1"/>
</dbReference>
<name>A0A1A6HNI3_NEOLE</name>
<sequence length="83" mass="9066">VTEEAYVPVSDMNGLGFKPFDLVIPFAVRKGEITGEVHMPSGKKATPEIVDNKDGTVTVRYAPTEVGLHEMHIKYMGSHIPGK</sequence>
<feature type="non-terminal residue" evidence="4">
    <location>
        <position position="1"/>
    </location>
</feature>
<reference evidence="4 5" key="1">
    <citation type="submission" date="2016-06" db="EMBL/GenBank/DDBJ databases">
        <title>The Draft Genome Sequence and Annotation of the Desert Woodrat Neotoma lepida.</title>
        <authorList>
            <person name="Campbell M."/>
            <person name="Oakeson K.F."/>
            <person name="Yandell M."/>
            <person name="Halpert J.R."/>
            <person name="Dearing D."/>
        </authorList>
    </citation>
    <scope>NUCLEOTIDE SEQUENCE [LARGE SCALE GENOMIC DNA]</scope>
    <source>
        <strain evidence="4">417</strain>
        <tissue evidence="4">Liver</tissue>
    </source>
</reference>
<dbReference type="OrthoDB" id="5334309at2759"/>
<dbReference type="GO" id="GO:0051015">
    <property type="term" value="F:actin filament binding"/>
    <property type="evidence" value="ECO:0007669"/>
    <property type="project" value="InterPro"/>
</dbReference>
<protein>
    <recommendedName>
        <fullName evidence="6">Macroglobulin domain-containing protein</fullName>
    </recommendedName>
</protein>
<dbReference type="Proteomes" id="UP000092124">
    <property type="component" value="Unassembled WGS sequence"/>
</dbReference>
<evidence type="ECO:0008006" key="6">
    <source>
        <dbReference type="Google" id="ProtNLM"/>
    </source>
</evidence>
<dbReference type="AlphaFoldDB" id="A0A1A6HNI3"/>
<dbReference type="PROSITE" id="PS50194">
    <property type="entry name" value="FILAMIN_REPEAT"/>
    <property type="match status" value="1"/>
</dbReference>
<gene>
    <name evidence="4" type="ORF">A6R68_18324</name>
</gene>
<keyword evidence="5" id="KW-1185">Reference proteome</keyword>
<dbReference type="InterPro" id="IPR014756">
    <property type="entry name" value="Ig_E-set"/>
</dbReference>
<feature type="repeat" description="Filamin" evidence="3">
    <location>
        <begin position="1"/>
        <end position="83"/>
    </location>
</feature>
<dbReference type="FunFam" id="2.60.40.10:FF:000105">
    <property type="entry name" value="filamin-C isoform X1"/>
    <property type="match status" value="1"/>
</dbReference>
<dbReference type="EMBL" id="LZPO01026475">
    <property type="protein sequence ID" value="OBS79287.1"/>
    <property type="molecule type" value="Genomic_DNA"/>
</dbReference>
<evidence type="ECO:0000313" key="5">
    <source>
        <dbReference type="Proteomes" id="UP000092124"/>
    </source>
</evidence>
<dbReference type="PANTHER" id="PTHR38537:SF7">
    <property type="entry name" value="FILAMIN-B"/>
    <property type="match status" value="1"/>
</dbReference>